<dbReference type="GO" id="GO:0003700">
    <property type="term" value="F:DNA-binding transcription factor activity"/>
    <property type="evidence" value="ECO:0007669"/>
    <property type="project" value="InterPro"/>
</dbReference>
<dbReference type="InterPro" id="IPR009057">
    <property type="entry name" value="Homeodomain-like_sf"/>
</dbReference>
<dbReference type="SMART" id="SM00389">
    <property type="entry name" value="HOX"/>
    <property type="match status" value="1"/>
</dbReference>
<evidence type="ECO:0000256" key="7">
    <source>
        <dbReference type="ARBA" id="ARBA00023242"/>
    </source>
</evidence>
<dbReference type="InterPro" id="IPR044555">
    <property type="entry name" value="WUSCHEL-like"/>
</dbReference>
<dbReference type="PANTHER" id="PTHR45940:SF13">
    <property type="entry name" value="WUSCHEL-RELATED HOMEOBOX 1"/>
    <property type="match status" value="1"/>
</dbReference>
<name>A0A1L6K4X3_POPTO</name>
<keyword evidence="5 9" id="KW-0371">Homeobox</keyword>
<dbReference type="Gene3D" id="1.10.10.60">
    <property type="entry name" value="Homeodomain-like"/>
    <property type="match status" value="1"/>
</dbReference>
<feature type="domain" description="Homeobox" evidence="12">
    <location>
        <begin position="62"/>
        <end position="127"/>
    </location>
</feature>
<dbReference type="SUPFAM" id="SSF46689">
    <property type="entry name" value="Homeodomain-like"/>
    <property type="match status" value="1"/>
</dbReference>
<keyword evidence="4 9" id="KW-0238">DNA-binding</keyword>
<evidence type="ECO:0000256" key="9">
    <source>
        <dbReference type="PROSITE-ProRule" id="PRU00108"/>
    </source>
</evidence>
<evidence type="ECO:0000256" key="4">
    <source>
        <dbReference type="ARBA" id="ARBA00023125"/>
    </source>
</evidence>
<feature type="region of interest" description="Disordered" evidence="11">
    <location>
        <begin position="44"/>
        <end position="69"/>
    </location>
</feature>
<keyword evidence="3" id="KW-0805">Transcription regulation</keyword>
<evidence type="ECO:0000256" key="5">
    <source>
        <dbReference type="ARBA" id="ARBA00023155"/>
    </source>
</evidence>
<evidence type="ECO:0000259" key="12">
    <source>
        <dbReference type="PROSITE" id="PS50071"/>
    </source>
</evidence>
<dbReference type="PROSITE" id="PS50071">
    <property type="entry name" value="HOMEOBOX_2"/>
    <property type="match status" value="1"/>
</dbReference>
<evidence type="ECO:0000313" key="13">
    <source>
        <dbReference type="EMBL" id="APR63872.1"/>
    </source>
</evidence>
<dbReference type="AlphaFoldDB" id="A0A1L6K4X3"/>
<accession>A0A1L6K4X3</accession>
<comment type="similarity">
    <text evidence="8">Belongs to the WUS homeobox family.</text>
</comment>
<keyword evidence="6" id="KW-0804">Transcription</keyword>
<evidence type="ECO:0000256" key="1">
    <source>
        <dbReference type="ARBA" id="ARBA00004123"/>
    </source>
</evidence>
<reference evidence="13" key="1">
    <citation type="submission" date="2016-01" db="EMBL/GenBank/DDBJ databases">
        <title>Dissection of insertion-deletion (InDel) variations within complex gene networks underlying wood formation in Populus.</title>
        <authorList>
            <person name="Zhang D."/>
            <person name="Gong C."/>
            <person name="Du Q."/>
            <person name="Xie J."/>
            <person name="Yang X."/>
            <person name="Quan M."/>
            <person name="Li B."/>
        </authorList>
    </citation>
    <scope>NUCLEOTIDE SEQUENCE</scope>
</reference>
<dbReference type="GO" id="GO:0005634">
    <property type="term" value="C:nucleus"/>
    <property type="evidence" value="ECO:0007669"/>
    <property type="project" value="UniProtKB-SubCell"/>
</dbReference>
<feature type="compositionally biased region" description="Basic and acidic residues" evidence="11">
    <location>
        <begin position="136"/>
        <end position="145"/>
    </location>
</feature>
<proteinExistence type="evidence at transcript level"/>
<dbReference type="Pfam" id="PF00046">
    <property type="entry name" value="Homeodomain"/>
    <property type="match status" value="1"/>
</dbReference>
<protein>
    <submittedName>
        <fullName evidence="13">WUSCHEL-related homeobox 1</fullName>
    </submittedName>
</protein>
<evidence type="ECO:0000256" key="11">
    <source>
        <dbReference type="SAM" id="MobiDB-lite"/>
    </source>
</evidence>
<comment type="subcellular location">
    <subcellularLocation>
        <location evidence="1 9 10">Nucleus</location>
    </subcellularLocation>
</comment>
<keyword evidence="2" id="KW-0217">Developmental protein</keyword>
<dbReference type="GO" id="GO:0099402">
    <property type="term" value="P:plant organ development"/>
    <property type="evidence" value="ECO:0007669"/>
    <property type="project" value="InterPro"/>
</dbReference>
<keyword evidence="7 9" id="KW-0539">Nucleus</keyword>
<evidence type="ECO:0000256" key="3">
    <source>
        <dbReference type="ARBA" id="ARBA00023015"/>
    </source>
</evidence>
<feature type="DNA-binding region" description="Homeobox" evidence="9">
    <location>
        <begin position="64"/>
        <end position="128"/>
    </location>
</feature>
<evidence type="ECO:0000256" key="10">
    <source>
        <dbReference type="RuleBase" id="RU000682"/>
    </source>
</evidence>
<sequence>MWMINGGDSKEPSMNDFFNPKPNTTTLCTNTTATPLTYVGLKHHPAKTSEQSGGRKLKEQAEATRSSRWNPTAEQLLALEEKYSCGVRTPTTNQIQQITSELRRFGKIEGKNVFYWFQNHKARERQKRRQVQQKHNNTDHESLNKLKESGPRRTVLGTDQTNNLAPHSKCSTDHVEGPASVNGAAIAESGTHGWSEFEERELQQMKSISLDMHAMWQTMDLSSSTPVHRLTSTVTTTASKFSSLEEHSSLLRPTKTATHANHDGEIREAQTLQLFPLCSDDGNGAINGTNNDRNVPIRTINTTFTPSQFFEFLPLKN</sequence>
<organism evidence="13">
    <name type="scientific">Populus tomentosa</name>
    <name type="common">Chinese white poplar</name>
    <dbReference type="NCBI Taxonomy" id="118781"/>
    <lineage>
        <taxon>Eukaryota</taxon>
        <taxon>Viridiplantae</taxon>
        <taxon>Streptophyta</taxon>
        <taxon>Embryophyta</taxon>
        <taxon>Tracheophyta</taxon>
        <taxon>Spermatophyta</taxon>
        <taxon>Magnoliopsida</taxon>
        <taxon>eudicotyledons</taxon>
        <taxon>Gunneridae</taxon>
        <taxon>Pentapetalae</taxon>
        <taxon>rosids</taxon>
        <taxon>fabids</taxon>
        <taxon>Malpighiales</taxon>
        <taxon>Salicaceae</taxon>
        <taxon>Saliceae</taxon>
        <taxon>Populus</taxon>
    </lineage>
</organism>
<dbReference type="EMBL" id="KU573407">
    <property type="protein sequence ID" value="APR63872.1"/>
    <property type="molecule type" value="mRNA"/>
</dbReference>
<evidence type="ECO:0000256" key="2">
    <source>
        <dbReference type="ARBA" id="ARBA00022473"/>
    </source>
</evidence>
<feature type="region of interest" description="Disordered" evidence="11">
    <location>
        <begin position="124"/>
        <end position="145"/>
    </location>
</feature>
<evidence type="ECO:0000256" key="8">
    <source>
        <dbReference type="ARBA" id="ARBA00024040"/>
    </source>
</evidence>
<dbReference type="PANTHER" id="PTHR45940">
    <property type="entry name" value="WUSCHEL-RELATED HOMEOBOX 1-RELATED"/>
    <property type="match status" value="1"/>
</dbReference>
<dbReference type="InterPro" id="IPR001356">
    <property type="entry name" value="HD"/>
</dbReference>
<dbReference type="CDD" id="cd00086">
    <property type="entry name" value="homeodomain"/>
    <property type="match status" value="1"/>
</dbReference>
<evidence type="ECO:0000256" key="6">
    <source>
        <dbReference type="ARBA" id="ARBA00023163"/>
    </source>
</evidence>
<dbReference type="GO" id="GO:0003677">
    <property type="term" value="F:DNA binding"/>
    <property type="evidence" value="ECO:0007669"/>
    <property type="project" value="UniProtKB-UniRule"/>
</dbReference>